<gene>
    <name evidence="2" type="ORF">D8S82_26080</name>
</gene>
<evidence type="ECO:0000313" key="2">
    <source>
        <dbReference type="EMBL" id="TQR83554.1"/>
    </source>
</evidence>
<proteinExistence type="predicted"/>
<reference evidence="2 3" key="1">
    <citation type="submission" date="2018-10" db="EMBL/GenBank/DDBJ databases">
        <title>Draft genome of Mycobacterium hodleri strain B.</title>
        <authorList>
            <person name="Amande T.J."/>
            <person name="Mcgenity T.J."/>
        </authorList>
    </citation>
    <scope>NUCLEOTIDE SEQUENCE [LARGE SCALE GENOMIC DNA]</scope>
    <source>
        <strain evidence="2 3">B</strain>
    </source>
</reference>
<organism evidence="2 3">
    <name type="scientific">Mycolicibacterium hodleri</name>
    <dbReference type="NCBI Taxonomy" id="49897"/>
    <lineage>
        <taxon>Bacteria</taxon>
        <taxon>Bacillati</taxon>
        <taxon>Actinomycetota</taxon>
        <taxon>Actinomycetes</taxon>
        <taxon>Mycobacteriales</taxon>
        <taxon>Mycobacteriaceae</taxon>
        <taxon>Mycolicibacterium</taxon>
    </lineage>
</organism>
<protein>
    <submittedName>
        <fullName evidence="2">Uncharacterized protein</fullName>
    </submittedName>
</protein>
<sequence>MLHPPRRRRFRKALATAALAGLTAATVALPGSVAHADPVPAPEPVPA</sequence>
<accession>A0A544VU96</accession>
<feature type="signal peptide" evidence="1">
    <location>
        <begin position="1"/>
        <end position="36"/>
    </location>
</feature>
<name>A0A544VU96_9MYCO</name>
<dbReference type="Proteomes" id="UP000315759">
    <property type="component" value="Unassembled WGS sequence"/>
</dbReference>
<dbReference type="EMBL" id="VIFX01000042">
    <property type="protein sequence ID" value="TQR83554.1"/>
    <property type="molecule type" value="Genomic_DNA"/>
</dbReference>
<feature type="chain" id="PRO_5021998486" evidence="1">
    <location>
        <begin position="37"/>
        <end position="47"/>
    </location>
</feature>
<dbReference type="PROSITE" id="PS51318">
    <property type="entry name" value="TAT"/>
    <property type="match status" value="1"/>
</dbReference>
<dbReference type="AlphaFoldDB" id="A0A544VU96"/>
<evidence type="ECO:0000313" key="3">
    <source>
        <dbReference type="Proteomes" id="UP000315759"/>
    </source>
</evidence>
<keyword evidence="1" id="KW-0732">Signal</keyword>
<comment type="caution">
    <text evidence="2">The sequence shown here is derived from an EMBL/GenBank/DDBJ whole genome shotgun (WGS) entry which is preliminary data.</text>
</comment>
<feature type="non-terminal residue" evidence="2">
    <location>
        <position position="47"/>
    </location>
</feature>
<dbReference type="InterPro" id="IPR006311">
    <property type="entry name" value="TAT_signal"/>
</dbReference>
<evidence type="ECO:0000256" key="1">
    <source>
        <dbReference type="SAM" id="SignalP"/>
    </source>
</evidence>
<keyword evidence="3" id="KW-1185">Reference proteome</keyword>